<dbReference type="InterPro" id="IPR004680">
    <property type="entry name" value="Cit_transptr-like_dom"/>
</dbReference>
<feature type="transmembrane region" description="Helical" evidence="6">
    <location>
        <begin position="74"/>
        <end position="92"/>
    </location>
</feature>
<accession>A0A9X8UJ78</accession>
<feature type="transmembrane region" description="Helical" evidence="6">
    <location>
        <begin position="316"/>
        <end position="335"/>
    </location>
</feature>
<feature type="transmembrane region" description="Helical" evidence="6">
    <location>
        <begin position="98"/>
        <end position="114"/>
    </location>
</feature>
<name>A0A9X8UJ78_9FIRM</name>
<feature type="transmembrane region" description="Helical" evidence="6">
    <location>
        <begin position="246"/>
        <end position="272"/>
    </location>
</feature>
<sequence length="370" mass="39728">MNRIVRFLKTEPVLCVSAAAALLSMLLVPPSPAYWGYLDFRVLSLLFCLMAVVAGLQSAGVFEVLSQRLCLRANGVRALSLILVLLCFFSSMLITNDVALITFVPFAIGVLGLTGQQELLIPVVVLQTVAANLGSMLTPVGNPQNLYLYSFYEMAPGDFFSLTLPLTGLSLLLLVPCCLLGKERHLTISFAAKANVTDRRRALLYGVLALVCLLGVFRLLPYQAALAAVLGCMLLWDRPRFRAVDYGLLCTFVCFFIFVGNLGQLGAVRALVSSLLQGRELPASALISQVISNVPAAVMLSSFTGDARALLAGTNIGGLGTLIASLASLISFKFYCKTPGARPGKYLLVFTGVNLVFLLILLCCAQLMIS</sequence>
<protein>
    <submittedName>
        <fullName evidence="8">Na+/H+ antiporter NhaD/arsenite permease-like protein</fullName>
    </submittedName>
</protein>
<feature type="transmembrane region" description="Helical" evidence="6">
    <location>
        <begin position="119"/>
        <end position="139"/>
    </location>
</feature>
<evidence type="ECO:0000256" key="3">
    <source>
        <dbReference type="ARBA" id="ARBA00022692"/>
    </source>
</evidence>
<keyword evidence="2" id="KW-0813">Transport</keyword>
<keyword evidence="5 6" id="KW-0472">Membrane</keyword>
<organism evidence="8 9">
    <name type="scientific">Harryflintia acetispora</name>
    <dbReference type="NCBI Taxonomy" id="1849041"/>
    <lineage>
        <taxon>Bacteria</taxon>
        <taxon>Bacillati</taxon>
        <taxon>Bacillota</taxon>
        <taxon>Clostridia</taxon>
        <taxon>Eubacteriales</taxon>
        <taxon>Oscillospiraceae</taxon>
        <taxon>Harryflintia</taxon>
    </lineage>
</organism>
<feature type="transmembrane region" description="Helical" evidence="6">
    <location>
        <begin position="159"/>
        <end position="181"/>
    </location>
</feature>
<dbReference type="PANTHER" id="PTHR43568">
    <property type="entry name" value="P PROTEIN"/>
    <property type="match status" value="1"/>
</dbReference>
<evidence type="ECO:0000256" key="1">
    <source>
        <dbReference type="ARBA" id="ARBA00004141"/>
    </source>
</evidence>
<proteinExistence type="predicted"/>
<feature type="domain" description="Citrate transporter-like" evidence="7">
    <location>
        <begin position="18"/>
        <end position="301"/>
    </location>
</feature>
<dbReference type="PANTHER" id="PTHR43568:SF1">
    <property type="entry name" value="P PROTEIN"/>
    <property type="match status" value="1"/>
</dbReference>
<feature type="transmembrane region" description="Helical" evidence="6">
    <location>
        <begin position="43"/>
        <end position="62"/>
    </location>
</feature>
<evidence type="ECO:0000313" key="8">
    <source>
        <dbReference type="EMBL" id="TCL43380.1"/>
    </source>
</evidence>
<dbReference type="GO" id="GO:0055085">
    <property type="term" value="P:transmembrane transport"/>
    <property type="evidence" value="ECO:0007669"/>
    <property type="project" value="InterPro"/>
</dbReference>
<evidence type="ECO:0000256" key="2">
    <source>
        <dbReference type="ARBA" id="ARBA00022448"/>
    </source>
</evidence>
<keyword evidence="3 6" id="KW-0812">Transmembrane</keyword>
<evidence type="ECO:0000313" key="9">
    <source>
        <dbReference type="Proteomes" id="UP000294682"/>
    </source>
</evidence>
<dbReference type="GO" id="GO:0016020">
    <property type="term" value="C:membrane"/>
    <property type="evidence" value="ECO:0007669"/>
    <property type="project" value="UniProtKB-SubCell"/>
</dbReference>
<keyword evidence="4 6" id="KW-1133">Transmembrane helix</keyword>
<dbReference type="Pfam" id="PF03600">
    <property type="entry name" value="CitMHS"/>
    <property type="match status" value="1"/>
</dbReference>
<feature type="transmembrane region" description="Helical" evidence="6">
    <location>
        <begin position="347"/>
        <end position="369"/>
    </location>
</feature>
<evidence type="ECO:0000256" key="6">
    <source>
        <dbReference type="SAM" id="Phobius"/>
    </source>
</evidence>
<gene>
    <name evidence="8" type="ORF">EDD78_1058</name>
</gene>
<dbReference type="RefSeq" id="WP_132084400.1">
    <property type="nucleotide sequence ID" value="NZ_SLUK01000005.1"/>
</dbReference>
<dbReference type="AlphaFoldDB" id="A0A9X8UJ78"/>
<comment type="subcellular location">
    <subcellularLocation>
        <location evidence="1">Membrane</location>
        <topology evidence="1">Multi-pass membrane protein</topology>
    </subcellularLocation>
</comment>
<comment type="caution">
    <text evidence="8">The sequence shown here is derived from an EMBL/GenBank/DDBJ whole genome shotgun (WGS) entry which is preliminary data.</text>
</comment>
<evidence type="ECO:0000259" key="7">
    <source>
        <dbReference type="Pfam" id="PF03600"/>
    </source>
</evidence>
<reference evidence="8 9" key="1">
    <citation type="submission" date="2019-03" db="EMBL/GenBank/DDBJ databases">
        <title>Genomic Encyclopedia of Type Strains, Phase IV (KMG-IV): sequencing the most valuable type-strain genomes for metagenomic binning, comparative biology and taxonomic classification.</title>
        <authorList>
            <person name="Goeker M."/>
        </authorList>
    </citation>
    <scope>NUCLEOTIDE SEQUENCE [LARGE SCALE GENOMIC DNA]</scope>
    <source>
        <strain evidence="8 9">DSM 100433</strain>
    </source>
</reference>
<dbReference type="Proteomes" id="UP000294682">
    <property type="component" value="Unassembled WGS sequence"/>
</dbReference>
<feature type="transmembrane region" description="Helical" evidence="6">
    <location>
        <begin position="202"/>
        <end position="226"/>
    </location>
</feature>
<evidence type="ECO:0000256" key="4">
    <source>
        <dbReference type="ARBA" id="ARBA00022989"/>
    </source>
</evidence>
<keyword evidence="9" id="KW-1185">Reference proteome</keyword>
<dbReference type="EMBL" id="SLUK01000005">
    <property type="protein sequence ID" value="TCL43380.1"/>
    <property type="molecule type" value="Genomic_DNA"/>
</dbReference>
<evidence type="ECO:0000256" key="5">
    <source>
        <dbReference type="ARBA" id="ARBA00023136"/>
    </source>
</evidence>
<dbReference type="InterPro" id="IPR051475">
    <property type="entry name" value="Diverse_Ion_Transporter"/>
</dbReference>